<evidence type="ECO:0000313" key="1">
    <source>
        <dbReference type="EMBL" id="PWC21531.1"/>
    </source>
</evidence>
<dbReference type="Proteomes" id="UP000303847">
    <property type="component" value="Chromosome"/>
</dbReference>
<evidence type="ECO:0000313" key="2">
    <source>
        <dbReference type="EMBL" id="QCR06289.1"/>
    </source>
</evidence>
<dbReference type="InterPro" id="IPR035093">
    <property type="entry name" value="RelE/ParE_toxin_dom_sf"/>
</dbReference>
<organism evidence="1 3">
    <name type="scientific">Brenneria nigrifluens DSM 30175 = ATCC 13028</name>
    <dbReference type="NCBI Taxonomy" id="1121120"/>
    <lineage>
        <taxon>Bacteria</taxon>
        <taxon>Pseudomonadati</taxon>
        <taxon>Pseudomonadota</taxon>
        <taxon>Gammaproteobacteria</taxon>
        <taxon>Enterobacterales</taxon>
        <taxon>Pectobacteriaceae</taxon>
        <taxon>Brenneria</taxon>
    </lineage>
</organism>
<gene>
    <name evidence="1" type="ORF">DDT54_18500</name>
    <name evidence="2" type="ORF">EH206_20325</name>
</gene>
<reference evidence="1 3" key="1">
    <citation type="submission" date="2018-04" db="EMBL/GenBank/DDBJ databases">
        <title>Brenneria corticis sp.nov.</title>
        <authorList>
            <person name="Li Y."/>
        </authorList>
    </citation>
    <scope>NUCLEOTIDE SEQUENCE [LARGE SCALE GENOMIC DNA]</scope>
    <source>
        <strain evidence="1 3">LMG 2694</strain>
    </source>
</reference>
<accession>A0A2U1UIS8</accession>
<protein>
    <submittedName>
        <fullName evidence="1">Killer protein</fullName>
    </submittedName>
</protein>
<dbReference type="Gene3D" id="3.30.2310.20">
    <property type="entry name" value="RelE-like"/>
    <property type="match status" value="1"/>
</dbReference>
<dbReference type="EMBL" id="QDKK01000036">
    <property type="protein sequence ID" value="PWC21531.1"/>
    <property type="molecule type" value="Genomic_DNA"/>
</dbReference>
<keyword evidence="4" id="KW-1185">Reference proteome</keyword>
<dbReference type="Pfam" id="PF05015">
    <property type="entry name" value="HigB-like_toxin"/>
    <property type="match status" value="1"/>
</dbReference>
<dbReference type="OrthoDB" id="9801102at2"/>
<dbReference type="AlphaFoldDB" id="A0A2U1UIS8"/>
<dbReference type="Proteomes" id="UP000295985">
    <property type="component" value="Unassembled WGS sequence"/>
</dbReference>
<proteinExistence type="predicted"/>
<dbReference type="RefSeq" id="WP_009114656.1">
    <property type="nucleotide sequence ID" value="NZ_CP034036.1"/>
</dbReference>
<sequence length="90" mass="10405">MIRSFKHKGLQVLYERGDQSGVRPDHIPRLRRLLMYLDYAGAPGDIPGFGLHPLKGKRKGFWSASVSGNWRVTFRFVEGDVELIDYLDYH</sequence>
<dbReference type="PANTHER" id="PTHR40266">
    <property type="entry name" value="TOXIN HIGB-1"/>
    <property type="match status" value="1"/>
</dbReference>
<reference evidence="2 4" key="2">
    <citation type="submission" date="2018-11" db="EMBL/GenBank/DDBJ databases">
        <title>Genome sequences of Brenneria nigrifluens and Brenneria rubrifaciens.</title>
        <authorList>
            <person name="Poret-Peterson A.T."/>
            <person name="McClean A.E."/>
            <person name="Kluepfel D.A."/>
        </authorList>
    </citation>
    <scope>NUCLEOTIDE SEQUENCE [LARGE SCALE GENOMIC DNA]</scope>
    <source>
        <strain evidence="2 4">ATCC 13028</strain>
    </source>
</reference>
<evidence type="ECO:0000313" key="4">
    <source>
        <dbReference type="Proteomes" id="UP000303847"/>
    </source>
</evidence>
<dbReference type="PANTHER" id="PTHR40266:SF2">
    <property type="entry name" value="TOXIN HIGB-1"/>
    <property type="match status" value="1"/>
</dbReference>
<dbReference type="EMBL" id="CP034036">
    <property type="protein sequence ID" value="QCR06289.1"/>
    <property type="molecule type" value="Genomic_DNA"/>
</dbReference>
<dbReference type="SUPFAM" id="SSF143011">
    <property type="entry name" value="RelE-like"/>
    <property type="match status" value="1"/>
</dbReference>
<evidence type="ECO:0000313" key="3">
    <source>
        <dbReference type="Proteomes" id="UP000295985"/>
    </source>
</evidence>
<name>A0A2U1UIS8_9GAMM</name>
<dbReference type="InterPro" id="IPR007711">
    <property type="entry name" value="HigB-1"/>
</dbReference>